<accession>A0A6P0UAG0</accession>
<dbReference type="EMBL" id="JAABOP010000001">
    <property type="protein sequence ID" value="NER10205.1"/>
    <property type="molecule type" value="Genomic_DNA"/>
</dbReference>
<dbReference type="Proteomes" id="UP000468443">
    <property type="component" value="Unassembled WGS sequence"/>
</dbReference>
<organism evidence="3 4">
    <name type="scientific">Muriicola jejuensis</name>
    <dbReference type="NCBI Taxonomy" id="504488"/>
    <lineage>
        <taxon>Bacteria</taxon>
        <taxon>Pseudomonadati</taxon>
        <taxon>Bacteroidota</taxon>
        <taxon>Flavobacteriia</taxon>
        <taxon>Flavobacteriales</taxon>
        <taxon>Flavobacteriaceae</taxon>
        <taxon>Muriicola</taxon>
    </lineage>
</organism>
<dbReference type="AlphaFoldDB" id="A0A6P0UAG0"/>
<evidence type="ECO:0000313" key="3">
    <source>
        <dbReference type="EMBL" id="NER10205.1"/>
    </source>
</evidence>
<evidence type="ECO:0000313" key="4">
    <source>
        <dbReference type="Proteomes" id="UP000468443"/>
    </source>
</evidence>
<dbReference type="CDD" id="cd06223">
    <property type="entry name" value="PRTases_typeI"/>
    <property type="match status" value="1"/>
</dbReference>
<dbReference type="SUPFAM" id="SSF53271">
    <property type="entry name" value="PRTase-like"/>
    <property type="match status" value="1"/>
</dbReference>
<dbReference type="PANTHER" id="PTHR47505:SF1">
    <property type="entry name" value="DNA UTILIZATION PROTEIN YHGH"/>
    <property type="match status" value="1"/>
</dbReference>
<dbReference type="InterPro" id="IPR029057">
    <property type="entry name" value="PRTase-like"/>
</dbReference>
<dbReference type="InterPro" id="IPR051910">
    <property type="entry name" value="ComF/GntX_DNA_util-trans"/>
</dbReference>
<keyword evidence="4" id="KW-1185">Reference proteome</keyword>
<proteinExistence type="inferred from homology"/>
<dbReference type="InterPro" id="IPR000836">
    <property type="entry name" value="PRTase_dom"/>
</dbReference>
<comment type="caution">
    <text evidence="3">The sequence shown here is derived from an EMBL/GenBank/DDBJ whole genome shotgun (WGS) entry which is preliminary data.</text>
</comment>
<name>A0A6P0UAG0_9FLAO</name>
<sequence length="238" mass="27509">MRKDLNITKLPNILNDLNTVLFPQVCFGCNARLYRGEQTLCVPCRDQLPLTEFNFSAENRLDRVFYGRIPIKKASCFLYFQEKGIVRNLIHHLKYRNQRQIGPFLGKWYGKILSEDKALPVPDLVIPVPLHPKKLKKRGYNQVSGFSMEVARMLCTLHREDLLEKSTHTQTQTRKSRLFRWQHQRPLFRVTDVTELSGKKVLLMDDVITTGATLEACVQAFSQAQDMEVYIAAIAMVP</sequence>
<evidence type="ECO:0000256" key="1">
    <source>
        <dbReference type="ARBA" id="ARBA00008007"/>
    </source>
</evidence>
<feature type="domain" description="Phosphoribosyltransferase" evidence="2">
    <location>
        <begin position="147"/>
        <end position="231"/>
    </location>
</feature>
<dbReference type="Pfam" id="PF00156">
    <property type="entry name" value="Pribosyltran"/>
    <property type="match status" value="1"/>
</dbReference>
<protein>
    <submittedName>
        <fullName evidence="3">ComF family protein</fullName>
    </submittedName>
</protein>
<reference evidence="3 4" key="1">
    <citation type="submission" date="2020-01" db="EMBL/GenBank/DDBJ databases">
        <title>Muriicola jejuensis KCTC 22299.</title>
        <authorList>
            <person name="Wang G."/>
        </authorList>
    </citation>
    <scope>NUCLEOTIDE SEQUENCE [LARGE SCALE GENOMIC DNA]</scope>
    <source>
        <strain evidence="3 4">KCTC 22299</strain>
    </source>
</reference>
<gene>
    <name evidence="3" type="ORF">GWK09_06735</name>
</gene>
<dbReference type="PANTHER" id="PTHR47505">
    <property type="entry name" value="DNA UTILIZATION PROTEIN YHGH"/>
    <property type="match status" value="1"/>
</dbReference>
<dbReference type="Gene3D" id="3.40.50.2020">
    <property type="match status" value="1"/>
</dbReference>
<comment type="similarity">
    <text evidence="1">Belongs to the ComF/GntX family.</text>
</comment>
<evidence type="ECO:0000259" key="2">
    <source>
        <dbReference type="Pfam" id="PF00156"/>
    </source>
</evidence>